<dbReference type="PANTHER" id="PTHR21666:SF289">
    <property type="entry name" value="L-ALA--D-GLU ENDOPEPTIDASE"/>
    <property type="match status" value="1"/>
</dbReference>
<keyword evidence="2" id="KW-0812">Transmembrane</keyword>
<dbReference type="InterPro" id="IPR016047">
    <property type="entry name" value="M23ase_b-sheet_dom"/>
</dbReference>
<evidence type="ECO:0000256" key="2">
    <source>
        <dbReference type="SAM" id="Phobius"/>
    </source>
</evidence>
<name>A0ABN1IPG2_9CLOT</name>
<evidence type="ECO:0000313" key="5">
    <source>
        <dbReference type="Proteomes" id="UP001500339"/>
    </source>
</evidence>
<feature type="transmembrane region" description="Helical" evidence="2">
    <location>
        <begin position="47"/>
        <end position="64"/>
    </location>
</feature>
<dbReference type="Proteomes" id="UP001500339">
    <property type="component" value="Unassembled WGS sequence"/>
</dbReference>
<gene>
    <name evidence="4" type="ORF">GCM10008905_05700</name>
</gene>
<organism evidence="4 5">
    <name type="scientific">Clostridium malenominatum</name>
    <dbReference type="NCBI Taxonomy" id="1539"/>
    <lineage>
        <taxon>Bacteria</taxon>
        <taxon>Bacillati</taxon>
        <taxon>Bacillota</taxon>
        <taxon>Clostridia</taxon>
        <taxon>Eubacteriales</taxon>
        <taxon>Clostridiaceae</taxon>
        <taxon>Clostridium</taxon>
    </lineage>
</organism>
<dbReference type="Pfam" id="PF01551">
    <property type="entry name" value="Peptidase_M23"/>
    <property type="match status" value="1"/>
</dbReference>
<evidence type="ECO:0000259" key="3">
    <source>
        <dbReference type="Pfam" id="PF01551"/>
    </source>
</evidence>
<dbReference type="EMBL" id="BAAACF010000001">
    <property type="protein sequence ID" value="GAA0718645.1"/>
    <property type="molecule type" value="Genomic_DNA"/>
</dbReference>
<proteinExistence type="predicted"/>
<comment type="caution">
    <text evidence="4">The sequence shown here is derived from an EMBL/GenBank/DDBJ whole genome shotgun (WGS) entry which is preliminary data.</text>
</comment>
<evidence type="ECO:0000256" key="1">
    <source>
        <dbReference type="ARBA" id="ARBA00022729"/>
    </source>
</evidence>
<keyword evidence="2" id="KW-1133">Transmembrane helix</keyword>
<accession>A0ABN1IPG2</accession>
<dbReference type="InterPro" id="IPR050570">
    <property type="entry name" value="Cell_wall_metabolism_enzyme"/>
</dbReference>
<keyword evidence="2" id="KW-0472">Membrane</keyword>
<feature type="domain" description="M23ase beta-sheet core" evidence="3">
    <location>
        <begin position="153"/>
        <end position="248"/>
    </location>
</feature>
<reference evidence="4 5" key="1">
    <citation type="journal article" date="2019" name="Int. J. Syst. Evol. Microbiol.">
        <title>The Global Catalogue of Microorganisms (GCM) 10K type strain sequencing project: providing services to taxonomists for standard genome sequencing and annotation.</title>
        <authorList>
            <consortium name="The Broad Institute Genomics Platform"/>
            <consortium name="The Broad Institute Genome Sequencing Center for Infectious Disease"/>
            <person name="Wu L."/>
            <person name="Ma J."/>
        </authorList>
    </citation>
    <scope>NUCLEOTIDE SEQUENCE [LARGE SCALE GENOMIC DNA]</scope>
    <source>
        <strain evidence="4 5">JCM 1405</strain>
    </source>
</reference>
<keyword evidence="5" id="KW-1185">Reference proteome</keyword>
<dbReference type="PANTHER" id="PTHR21666">
    <property type="entry name" value="PEPTIDASE-RELATED"/>
    <property type="match status" value="1"/>
</dbReference>
<dbReference type="CDD" id="cd12797">
    <property type="entry name" value="M23_peptidase"/>
    <property type="match status" value="1"/>
</dbReference>
<dbReference type="RefSeq" id="WP_343766388.1">
    <property type="nucleotide sequence ID" value="NZ_BAAACF010000001.1"/>
</dbReference>
<sequence length="255" mass="28607">MGSYNSQYEEYYKNLKKRKDVGKVYYNRGKKDNFILNYISKRIIRDLAGATILLFLVVLCKVIVTPKTQSLYNYSKEIMNKNTEVSALYEKVKMFSIAGLEEKVTNFIEESKSKITGKKTITQKISEEFIPPVSGTITSSYGYRLDPIDNKNKFHHGVDIGVAEGTDVKSSYGGKVKEVGEDSELGKYILIDHGDGIETKYGHLSSINVVKDQTVSKGEAVGKSGKTGKTTGEHLHFELLFMGESRNPENYLAIK</sequence>
<dbReference type="SUPFAM" id="SSF51261">
    <property type="entry name" value="Duplicated hybrid motif"/>
    <property type="match status" value="1"/>
</dbReference>
<dbReference type="InterPro" id="IPR011055">
    <property type="entry name" value="Dup_hybrid_motif"/>
</dbReference>
<dbReference type="Gene3D" id="2.70.70.10">
    <property type="entry name" value="Glucose Permease (Domain IIA)"/>
    <property type="match status" value="1"/>
</dbReference>
<evidence type="ECO:0000313" key="4">
    <source>
        <dbReference type="EMBL" id="GAA0718645.1"/>
    </source>
</evidence>
<keyword evidence="1" id="KW-0732">Signal</keyword>
<protein>
    <submittedName>
        <fullName evidence="4">M23 family metallopeptidase</fullName>
    </submittedName>
</protein>